<protein>
    <recommendedName>
        <fullName evidence="4">Secreted protein</fullName>
    </recommendedName>
</protein>
<accession>A0ABU6F3R7</accession>
<evidence type="ECO:0008006" key="4">
    <source>
        <dbReference type="Google" id="ProtNLM"/>
    </source>
</evidence>
<keyword evidence="3" id="KW-1185">Reference proteome</keyword>
<name>A0ABU6F3R7_9ACTN</name>
<gene>
    <name evidence="2" type="ORF">OKJ99_12330</name>
</gene>
<keyword evidence="1" id="KW-0732">Signal</keyword>
<organism evidence="2 3">
    <name type="scientific">Streptomyces endophyticus</name>
    <dbReference type="NCBI Taxonomy" id="714166"/>
    <lineage>
        <taxon>Bacteria</taxon>
        <taxon>Bacillati</taxon>
        <taxon>Actinomycetota</taxon>
        <taxon>Actinomycetes</taxon>
        <taxon>Kitasatosporales</taxon>
        <taxon>Streptomycetaceae</taxon>
        <taxon>Streptomyces</taxon>
    </lineage>
</organism>
<reference evidence="2 3" key="1">
    <citation type="submission" date="2022-10" db="EMBL/GenBank/DDBJ databases">
        <authorList>
            <person name="Xie J."/>
            <person name="Shen N."/>
        </authorList>
    </citation>
    <scope>NUCLEOTIDE SEQUENCE [LARGE SCALE GENOMIC DNA]</scope>
    <source>
        <strain evidence="2 3">YIM65594</strain>
    </source>
</reference>
<evidence type="ECO:0000313" key="3">
    <source>
        <dbReference type="Proteomes" id="UP001354931"/>
    </source>
</evidence>
<evidence type="ECO:0000313" key="2">
    <source>
        <dbReference type="EMBL" id="MEB8338282.1"/>
    </source>
</evidence>
<dbReference type="Proteomes" id="UP001354931">
    <property type="component" value="Unassembled WGS sequence"/>
</dbReference>
<feature type="chain" id="PRO_5047023709" description="Secreted protein" evidence="1">
    <location>
        <begin position="26"/>
        <end position="97"/>
    </location>
</feature>
<comment type="caution">
    <text evidence="2">The sequence shown here is derived from an EMBL/GenBank/DDBJ whole genome shotgun (WGS) entry which is preliminary data.</text>
</comment>
<feature type="signal peptide" evidence="1">
    <location>
        <begin position="1"/>
        <end position="25"/>
    </location>
</feature>
<proteinExistence type="predicted"/>
<sequence length="97" mass="10375">MPRPIPTSRRAWIAAWAVLCAAGLAATYGLNTSSEADPPPKKPVSAQCAELIAGIERQLADAKEEGGDDVALTFSRVRGADEDDCHDALRDHFVGER</sequence>
<dbReference type="EMBL" id="JAOZYC010000093">
    <property type="protein sequence ID" value="MEB8338282.1"/>
    <property type="molecule type" value="Genomic_DNA"/>
</dbReference>
<dbReference type="RefSeq" id="WP_326016073.1">
    <property type="nucleotide sequence ID" value="NZ_JAOZYC010000093.1"/>
</dbReference>
<evidence type="ECO:0000256" key="1">
    <source>
        <dbReference type="SAM" id="SignalP"/>
    </source>
</evidence>